<proteinExistence type="predicted"/>
<comment type="caution">
    <text evidence="2">The sequence shown here is derived from an EMBL/GenBank/DDBJ whole genome shotgun (WGS) entry which is preliminary data.</text>
</comment>
<accession>X1ABQ9</accession>
<protein>
    <recommendedName>
        <fullName evidence="1">DUF4435 domain-containing protein</fullName>
    </recommendedName>
</protein>
<dbReference type="Pfam" id="PF14491">
    <property type="entry name" value="DUF4435"/>
    <property type="match status" value="1"/>
</dbReference>
<organism evidence="2">
    <name type="scientific">marine sediment metagenome</name>
    <dbReference type="NCBI Taxonomy" id="412755"/>
    <lineage>
        <taxon>unclassified sequences</taxon>
        <taxon>metagenomes</taxon>
        <taxon>ecological metagenomes</taxon>
    </lineage>
</organism>
<feature type="domain" description="DUF4435" evidence="1">
    <location>
        <begin position="2"/>
        <end position="169"/>
    </location>
</feature>
<gene>
    <name evidence="2" type="ORF">S01H4_13068</name>
</gene>
<dbReference type="AlphaFoldDB" id="X1ABQ9"/>
<sequence length="239" mass="27321">KSNAINTLKELISRKAQGVLAIVDSDYWILEGYQPLENLLFTDTHDVETLILLSPALERVLRELVPGDSMNTIDQIGNKVRELVVSVGIPLGIFRWVCFRDGFELNFQILPYERFVQGDPPTLNKSGMIETVKTSSKVISDPDAILLEKINQLEKSKADPWLVCQGHDLVHLLEIVIPYVLQKVLGREVAKNTEKRCQADHLSRELRLAYRPEYFQNTELYASIRIWEENNSPHKVLLS</sequence>
<dbReference type="EMBL" id="BART01005768">
    <property type="protein sequence ID" value="GAG70118.1"/>
    <property type="molecule type" value="Genomic_DNA"/>
</dbReference>
<evidence type="ECO:0000259" key="1">
    <source>
        <dbReference type="Pfam" id="PF14491"/>
    </source>
</evidence>
<name>X1ABQ9_9ZZZZ</name>
<feature type="non-terminal residue" evidence="2">
    <location>
        <position position="1"/>
    </location>
</feature>
<reference evidence="2" key="1">
    <citation type="journal article" date="2014" name="Front. Microbiol.">
        <title>High frequency of phylogenetically diverse reductive dehalogenase-homologous genes in deep subseafloor sedimentary metagenomes.</title>
        <authorList>
            <person name="Kawai M."/>
            <person name="Futagami T."/>
            <person name="Toyoda A."/>
            <person name="Takaki Y."/>
            <person name="Nishi S."/>
            <person name="Hori S."/>
            <person name="Arai W."/>
            <person name="Tsubouchi T."/>
            <person name="Morono Y."/>
            <person name="Uchiyama I."/>
            <person name="Ito T."/>
            <person name="Fujiyama A."/>
            <person name="Inagaki F."/>
            <person name="Takami H."/>
        </authorList>
    </citation>
    <scope>NUCLEOTIDE SEQUENCE</scope>
    <source>
        <strain evidence="2">Expedition CK06-06</strain>
    </source>
</reference>
<dbReference type="InterPro" id="IPR029492">
    <property type="entry name" value="DUF4435"/>
</dbReference>
<evidence type="ECO:0000313" key="2">
    <source>
        <dbReference type="EMBL" id="GAG70118.1"/>
    </source>
</evidence>